<feature type="transmembrane region" description="Helical" evidence="6">
    <location>
        <begin position="196"/>
        <end position="215"/>
    </location>
</feature>
<evidence type="ECO:0000256" key="2">
    <source>
        <dbReference type="ARBA" id="ARBA00022475"/>
    </source>
</evidence>
<feature type="domain" description="Major facilitator superfamily (MFS) profile" evidence="7">
    <location>
        <begin position="41"/>
        <end position="415"/>
    </location>
</feature>
<evidence type="ECO:0000256" key="4">
    <source>
        <dbReference type="ARBA" id="ARBA00022989"/>
    </source>
</evidence>
<evidence type="ECO:0000256" key="3">
    <source>
        <dbReference type="ARBA" id="ARBA00022692"/>
    </source>
</evidence>
<feature type="transmembrane region" description="Helical" evidence="6">
    <location>
        <begin position="240"/>
        <end position="259"/>
    </location>
</feature>
<feature type="transmembrane region" description="Helical" evidence="6">
    <location>
        <begin position="328"/>
        <end position="350"/>
    </location>
</feature>
<evidence type="ECO:0000256" key="5">
    <source>
        <dbReference type="ARBA" id="ARBA00023136"/>
    </source>
</evidence>
<dbReference type="CDD" id="cd17324">
    <property type="entry name" value="MFS_NepI_like"/>
    <property type="match status" value="1"/>
</dbReference>
<dbReference type="InterPro" id="IPR020846">
    <property type="entry name" value="MFS_dom"/>
</dbReference>
<feature type="transmembrane region" description="Helical" evidence="6">
    <location>
        <begin position="303"/>
        <end position="322"/>
    </location>
</feature>
<protein>
    <submittedName>
        <fullName evidence="8">MFS transporter</fullName>
    </submittedName>
</protein>
<sequence>MQAHNIGGAVDALPTEPDHLGLAGEMGQFEQNAPNFRQRLAILSVAVGAFSLVTAELVPIGLLPGMAADIGITAGQAGLMVTMTGILAAFAAPLVTVPARDLDRRLVLIALSSFLTLSSLIVAFAPSYPVVLVGRLILGIGIGGFWTIAVSIGPRVFPEATGTQGTAIIFAGVSLGTIAGVPAGTFIGNAFGWREAFGVVAAVGALVVICQALLLPRLKPEKVTHWSDLPVLFRIKKARLGLLICLFALGGHFLAYTYISPYLAEAAGLSPDGINILLVVYGVAGFFGNWLGSRIAARNVATAAVLSTVIVGASAVLLALIGTNAATATLIVVVWGVAFGGLPIITQIWMAKAAPHDIERGAALYVAVVNIAIGAGSTVGGLFVDQLGLASAMVVGGVVAAAAAAVVWVANKPDARRGRRHT</sequence>
<dbReference type="InterPro" id="IPR011701">
    <property type="entry name" value="MFS"/>
</dbReference>
<keyword evidence="4 6" id="KW-1133">Transmembrane helix</keyword>
<evidence type="ECO:0000313" key="9">
    <source>
        <dbReference type="Proteomes" id="UP001156702"/>
    </source>
</evidence>
<dbReference type="Pfam" id="PF07690">
    <property type="entry name" value="MFS_1"/>
    <property type="match status" value="1"/>
</dbReference>
<dbReference type="SUPFAM" id="SSF103473">
    <property type="entry name" value="MFS general substrate transporter"/>
    <property type="match status" value="1"/>
</dbReference>
<feature type="transmembrane region" description="Helical" evidence="6">
    <location>
        <begin position="165"/>
        <end position="184"/>
    </location>
</feature>
<gene>
    <name evidence="8" type="ORF">GCM10007923_47590</name>
</gene>
<dbReference type="Gene3D" id="1.20.1250.20">
    <property type="entry name" value="MFS general substrate transporter like domains"/>
    <property type="match status" value="1"/>
</dbReference>
<keyword evidence="5 6" id="KW-0472">Membrane</keyword>
<keyword evidence="2" id="KW-1003">Cell membrane</keyword>
<feature type="transmembrane region" description="Helical" evidence="6">
    <location>
        <begin position="132"/>
        <end position="153"/>
    </location>
</feature>
<name>A0ABQ5ZS53_9HYPH</name>
<keyword evidence="9" id="KW-1185">Reference proteome</keyword>
<dbReference type="PANTHER" id="PTHR43124:SF3">
    <property type="entry name" value="CHLORAMPHENICOL EFFLUX PUMP RV0191"/>
    <property type="match status" value="1"/>
</dbReference>
<proteinExistence type="predicted"/>
<evidence type="ECO:0000256" key="6">
    <source>
        <dbReference type="SAM" id="Phobius"/>
    </source>
</evidence>
<organism evidence="8 9">
    <name type="scientific">Shinella yambaruensis</name>
    <dbReference type="NCBI Taxonomy" id="415996"/>
    <lineage>
        <taxon>Bacteria</taxon>
        <taxon>Pseudomonadati</taxon>
        <taxon>Pseudomonadota</taxon>
        <taxon>Alphaproteobacteria</taxon>
        <taxon>Hyphomicrobiales</taxon>
        <taxon>Rhizobiaceae</taxon>
        <taxon>Shinella</taxon>
    </lineage>
</organism>
<evidence type="ECO:0000256" key="1">
    <source>
        <dbReference type="ARBA" id="ARBA00004651"/>
    </source>
</evidence>
<keyword evidence="3 6" id="KW-0812">Transmembrane</keyword>
<dbReference type="InterPro" id="IPR036259">
    <property type="entry name" value="MFS_trans_sf"/>
</dbReference>
<reference evidence="9" key="1">
    <citation type="journal article" date="2019" name="Int. J. Syst. Evol. Microbiol.">
        <title>The Global Catalogue of Microorganisms (GCM) 10K type strain sequencing project: providing services to taxonomists for standard genome sequencing and annotation.</title>
        <authorList>
            <consortium name="The Broad Institute Genomics Platform"/>
            <consortium name="The Broad Institute Genome Sequencing Center for Infectious Disease"/>
            <person name="Wu L."/>
            <person name="Ma J."/>
        </authorList>
    </citation>
    <scope>NUCLEOTIDE SEQUENCE [LARGE SCALE GENOMIC DNA]</scope>
    <source>
        <strain evidence="9">NBRC 102122</strain>
    </source>
</reference>
<accession>A0ABQ5ZS53</accession>
<dbReference type="PROSITE" id="PS50850">
    <property type="entry name" value="MFS"/>
    <property type="match status" value="1"/>
</dbReference>
<evidence type="ECO:0000259" key="7">
    <source>
        <dbReference type="PROSITE" id="PS50850"/>
    </source>
</evidence>
<feature type="transmembrane region" description="Helical" evidence="6">
    <location>
        <begin position="74"/>
        <end position="94"/>
    </location>
</feature>
<feature type="transmembrane region" description="Helical" evidence="6">
    <location>
        <begin position="362"/>
        <end position="383"/>
    </location>
</feature>
<dbReference type="RefSeq" id="WP_244769697.1">
    <property type="nucleotide sequence ID" value="NZ_BSOP01000039.1"/>
</dbReference>
<dbReference type="Proteomes" id="UP001156702">
    <property type="component" value="Unassembled WGS sequence"/>
</dbReference>
<feature type="transmembrane region" description="Helical" evidence="6">
    <location>
        <begin position="274"/>
        <end position="291"/>
    </location>
</feature>
<dbReference type="InterPro" id="IPR050189">
    <property type="entry name" value="MFS_Efflux_Transporters"/>
</dbReference>
<evidence type="ECO:0000313" key="8">
    <source>
        <dbReference type="EMBL" id="GLR53544.1"/>
    </source>
</evidence>
<comment type="caution">
    <text evidence="8">The sequence shown here is derived from an EMBL/GenBank/DDBJ whole genome shotgun (WGS) entry which is preliminary data.</text>
</comment>
<feature type="transmembrane region" description="Helical" evidence="6">
    <location>
        <begin position="106"/>
        <end position="126"/>
    </location>
</feature>
<feature type="transmembrane region" description="Helical" evidence="6">
    <location>
        <begin position="389"/>
        <end position="410"/>
    </location>
</feature>
<dbReference type="EMBL" id="BSOP01000039">
    <property type="protein sequence ID" value="GLR53544.1"/>
    <property type="molecule type" value="Genomic_DNA"/>
</dbReference>
<dbReference type="PANTHER" id="PTHR43124">
    <property type="entry name" value="PURINE EFFLUX PUMP PBUE"/>
    <property type="match status" value="1"/>
</dbReference>
<comment type="subcellular location">
    <subcellularLocation>
        <location evidence="1">Cell membrane</location>
        <topology evidence="1">Multi-pass membrane protein</topology>
    </subcellularLocation>
</comment>
<feature type="transmembrane region" description="Helical" evidence="6">
    <location>
        <begin position="40"/>
        <end position="62"/>
    </location>
</feature>